<name>A0A813BSX5_9DINO</name>
<accession>A0A813BSX5</accession>
<dbReference type="Proteomes" id="UP000601435">
    <property type="component" value="Unassembled WGS sequence"/>
</dbReference>
<protein>
    <submittedName>
        <fullName evidence="1">Uncharacterized protein</fullName>
    </submittedName>
</protein>
<gene>
    <name evidence="1" type="ORF">SNEC2469_LOCUS31284</name>
</gene>
<reference evidence="1" key="1">
    <citation type="submission" date="2021-02" db="EMBL/GenBank/DDBJ databases">
        <authorList>
            <person name="Dougan E. K."/>
            <person name="Rhodes N."/>
            <person name="Thang M."/>
            <person name="Chan C."/>
        </authorList>
    </citation>
    <scope>NUCLEOTIDE SEQUENCE</scope>
</reference>
<feature type="non-terminal residue" evidence="1">
    <location>
        <position position="1"/>
    </location>
</feature>
<proteinExistence type="predicted"/>
<sequence length="268" mass="29745">WTSRAKELEERELALHASLPEHVKHILKGKRLLLWKEMIAEYGLPDTTLVDDMMAGFPLSGWLPQSHAFPKHIKRPEFSLDTLRLLSEGLNKQTLDQMSMKQDAELEAATWEETEAELQHGWIFEAPTVESDFRVYARRFGISQGGKTRVIDDCSCCGLNATVGTVEKFVVHAIDRMAAMLAYALGLSTDANMMYVNRPGHVKPSAVVLNALPFGAIGKKAPEFAPVFNMLGLVVELTESLDKVLEANKLCPKEAERLRGGEQGDPSA</sequence>
<evidence type="ECO:0000313" key="2">
    <source>
        <dbReference type="Proteomes" id="UP000601435"/>
    </source>
</evidence>
<dbReference type="EMBL" id="CAJNJA010075251">
    <property type="protein sequence ID" value="CAE7914447.1"/>
    <property type="molecule type" value="Genomic_DNA"/>
</dbReference>
<keyword evidence="2" id="KW-1185">Reference proteome</keyword>
<dbReference type="AlphaFoldDB" id="A0A813BSX5"/>
<evidence type="ECO:0000313" key="1">
    <source>
        <dbReference type="EMBL" id="CAE7914447.1"/>
    </source>
</evidence>
<comment type="caution">
    <text evidence="1">The sequence shown here is derived from an EMBL/GenBank/DDBJ whole genome shotgun (WGS) entry which is preliminary data.</text>
</comment>
<organism evidence="1 2">
    <name type="scientific">Symbiodinium necroappetens</name>
    <dbReference type="NCBI Taxonomy" id="1628268"/>
    <lineage>
        <taxon>Eukaryota</taxon>
        <taxon>Sar</taxon>
        <taxon>Alveolata</taxon>
        <taxon>Dinophyceae</taxon>
        <taxon>Suessiales</taxon>
        <taxon>Symbiodiniaceae</taxon>
        <taxon>Symbiodinium</taxon>
    </lineage>
</organism>